<feature type="repeat" description="TPR" evidence="1">
    <location>
        <begin position="78"/>
        <end position="111"/>
    </location>
</feature>
<evidence type="ECO:0000313" key="2">
    <source>
        <dbReference type="EMBL" id="ACO10879.1"/>
    </source>
</evidence>
<keyword evidence="1" id="KW-0802">TPR repeat</keyword>
<dbReference type="PANTHER" id="PTHR47059">
    <property type="entry name" value="TETRATRICOPEPTIDE REPEAT PROTEIN 32"/>
    <property type="match status" value="1"/>
</dbReference>
<dbReference type="PROSITE" id="PS50005">
    <property type="entry name" value="TPR"/>
    <property type="match status" value="2"/>
</dbReference>
<dbReference type="Gene3D" id="1.25.40.10">
    <property type="entry name" value="Tetratricopeptide repeat domain"/>
    <property type="match status" value="1"/>
</dbReference>
<dbReference type="Pfam" id="PF13414">
    <property type="entry name" value="TPR_11"/>
    <property type="match status" value="1"/>
</dbReference>
<proteinExistence type="evidence at transcript level"/>
<accession>C1BPC6</accession>
<organism evidence="2">
    <name type="scientific">Caligus rogercresseyi</name>
    <name type="common">Sea louse</name>
    <dbReference type="NCBI Taxonomy" id="217165"/>
    <lineage>
        <taxon>Eukaryota</taxon>
        <taxon>Metazoa</taxon>
        <taxon>Ecdysozoa</taxon>
        <taxon>Arthropoda</taxon>
        <taxon>Crustacea</taxon>
        <taxon>Multicrustacea</taxon>
        <taxon>Hexanauplia</taxon>
        <taxon>Copepoda</taxon>
        <taxon>Siphonostomatoida</taxon>
        <taxon>Caligidae</taxon>
        <taxon>Caligus</taxon>
    </lineage>
</organism>
<dbReference type="AlphaFoldDB" id="C1BPC6"/>
<gene>
    <name evidence="2" type="primary">TTC32</name>
</gene>
<dbReference type="SMART" id="SM00028">
    <property type="entry name" value="TPR"/>
    <property type="match status" value="2"/>
</dbReference>
<dbReference type="InterPro" id="IPR011990">
    <property type="entry name" value="TPR-like_helical_dom_sf"/>
</dbReference>
<dbReference type="PANTHER" id="PTHR47059:SF1">
    <property type="entry name" value="TETRATRICOPEPTIDE REPEAT PROTEIN 32"/>
    <property type="match status" value="1"/>
</dbReference>
<dbReference type="SUPFAM" id="SSF48452">
    <property type="entry name" value="TPR-like"/>
    <property type="match status" value="1"/>
</dbReference>
<feature type="repeat" description="TPR" evidence="1">
    <location>
        <begin position="44"/>
        <end position="77"/>
    </location>
</feature>
<evidence type="ECO:0000256" key="1">
    <source>
        <dbReference type="PROSITE-ProRule" id="PRU00339"/>
    </source>
</evidence>
<dbReference type="InterPro" id="IPR019734">
    <property type="entry name" value="TPR_rpt"/>
</dbReference>
<reference evidence="2" key="1">
    <citation type="submission" date="2009-03" db="EMBL/GenBank/DDBJ databases">
        <title>Caligus rogercresseyi ESTs and full-length cDNAs.</title>
        <authorList>
            <person name="Yasuike M."/>
            <person name="von Schalburg K."/>
            <person name="Cooper G."/>
            <person name="Leong J."/>
            <person name="Jones S.R.M."/>
            <person name="Koop B.F."/>
        </authorList>
    </citation>
    <scope>NUCLEOTIDE SEQUENCE</scope>
    <source>
        <tissue evidence="2">Whole tissue</tissue>
    </source>
</reference>
<protein>
    <submittedName>
        <fullName evidence="2">Tetratricopeptide repeat protein 32</fullName>
    </submittedName>
</protein>
<name>C1BPC6_CALRO</name>
<dbReference type="EMBL" id="BT076455">
    <property type="protein sequence ID" value="ACO10879.1"/>
    <property type="molecule type" value="mRNA"/>
</dbReference>
<sequence length="126" mass="14410">MDSILSDLRLNSQRLYADKKFKEVEGMLTTFLKEASNESPELRGQAFNDRGHAKYMQVDFPGALEDLNTALSLSPDLAIAFYNRATIKYRMGEFKEAMADFKLAVDKCPDKQEYRKGLKDCQKELS</sequence>